<sequence>MILLLHDLPELWYSWRHQIVSLSSMGYRDVAPDLRGFGDSDAPDTVASYTCFNIVGDVVELINLVAPDERKVFVVGHDWGAYMAWYLRMFRPGKVKAVVNLSVSFIRLGREINPH</sequence>
<accession>A0A6A3B1V3</accession>
<keyword evidence="5" id="KW-1185">Reference proteome</keyword>
<feature type="domain" description="AB hydrolase-1" evidence="3">
    <location>
        <begin position="2"/>
        <end position="103"/>
    </location>
</feature>
<dbReference type="PANTHER" id="PTHR43329">
    <property type="entry name" value="EPOXIDE HYDROLASE"/>
    <property type="match status" value="1"/>
</dbReference>
<organism evidence="4 5">
    <name type="scientific">Hibiscus syriacus</name>
    <name type="common">Rose of Sharon</name>
    <dbReference type="NCBI Taxonomy" id="106335"/>
    <lineage>
        <taxon>Eukaryota</taxon>
        <taxon>Viridiplantae</taxon>
        <taxon>Streptophyta</taxon>
        <taxon>Embryophyta</taxon>
        <taxon>Tracheophyta</taxon>
        <taxon>Spermatophyta</taxon>
        <taxon>Magnoliopsida</taxon>
        <taxon>eudicotyledons</taxon>
        <taxon>Gunneridae</taxon>
        <taxon>Pentapetalae</taxon>
        <taxon>rosids</taxon>
        <taxon>malvids</taxon>
        <taxon>Malvales</taxon>
        <taxon>Malvaceae</taxon>
        <taxon>Malvoideae</taxon>
        <taxon>Hibiscus</taxon>
    </lineage>
</organism>
<gene>
    <name evidence="4" type="ORF">F3Y22_tig00110327pilonHSYRG00122</name>
</gene>
<comment type="similarity">
    <text evidence="2">Belongs to the AB hydrolase superfamily. Epoxide hydrolase family.</text>
</comment>
<dbReference type="Proteomes" id="UP000436088">
    <property type="component" value="Unassembled WGS sequence"/>
</dbReference>
<protein>
    <submittedName>
        <fullName evidence="4">Plectin-related isoform 1</fullName>
    </submittedName>
</protein>
<comment type="caution">
    <text evidence="4">The sequence shown here is derived from an EMBL/GenBank/DDBJ whole genome shotgun (WGS) entry which is preliminary data.</text>
</comment>
<name>A0A6A3B1V3_HIBSY</name>
<dbReference type="Pfam" id="PF00561">
    <property type="entry name" value="Abhydrolase_1"/>
    <property type="match status" value="1"/>
</dbReference>
<dbReference type="AlphaFoldDB" id="A0A6A3B1V3"/>
<keyword evidence="1" id="KW-0378">Hydrolase</keyword>
<evidence type="ECO:0000259" key="3">
    <source>
        <dbReference type="Pfam" id="PF00561"/>
    </source>
</evidence>
<proteinExistence type="inferred from homology"/>
<dbReference type="InterPro" id="IPR029058">
    <property type="entry name" value="AB_hydrolase_fold"/>
</dbReference>
<evidence type="ECO:0000256" key="1">
    <source>
        <dbReference type="ARBA" id="ARBA00022801"/>
    </source>
</evidence>
<evidence type="ECO:0000313" key="4">
    <source>
        <dbReference type="EMBL" id="KAE8710173.1"/>
    </source>
</evidence>
<dbReference type="Gene3D" id="3.40.50.1820">
    <property type="entry name" value="alpha/beta hydrolase"/>
    <property type="match status" value="1"/>
</dbReference>
<dbReference type="EMBL" id="VEPZ02000933">
    <property type="protein sequence ID" value="KAE8710173.1"/>
    <property type="molecule type" value="Genomic_DNA"/>
</dbReference>
<dbReference type="GO" id="GO:0016787">
    <property type="term" value="F:hydrolase activity"/>
    <property type="evidence" value="ECO:0007669"/>
    <property type="project" value="UniProtKB-KW"/>
</dbReference>
<dbReference type="PRINTS" id="PR00412">
    <property type="entry name" value="EPOXHYDRLASE"/>
</dbReference>
<dbReference type="InterPro" id="IPR000073">
    <property type="entry name" value="AB_hydrolase_1"/>
</dbReference>
<dbReference type="InterPro" id="IPR000639">
    <property type="entry name" value="Epox_hydrolase-like"/>
</dbReference>
<reference evidence="4" key="1">
    <citation type="submission" date="2019-09" db="EMBL/GenBank/DDBJ databases">
        <title>Draft genome information of white flower Hibiscus syriacus.</title>
        <authorList>
            <person name="Kim Y.-M."/>
        </authorList>
    </citation>
    <scope>NUCLEOTIDE SEQUENCE [LARGE SCALE GENOMIC DNA]</scope>
    <source>
        <strain evidence="4">YM2019G1</strain>
    </source>
</reference>
<evidence type="ECO:0000313" key="5">
    <source>
        <dbReference type="Proteomes" id="UP000436088"/>
    </source>
</evidence>
<evidence type="ECO:0000256" key="2">
    <source>
        <dbReference type="ARBA" id="ARBA00038334"/>
    </source>
</evidence>
<dbReference type="SUPFAM" id="SSF53474">
    <property type="entry name" value="alpha/beta-Hydrolases"/>
    <property type="match status" value="1"/>
</dbReference>
<dbReference type="OrthoDB" id="7130006at2759"/>